<accession>A0A6S6SPW2</accession>
<evidence type="ECO:0000256" key="1">
    <source>
        <dbReference type="SAM" id="SignalP"/>
    </source>
</evidence>
<gene>
    <name evidence="2" type="ORF">HELGO_WM40772</name>
</gene>
<sequence length="362" mass="41669">MFKNLFLVLIVFNISFVFANTGSTNEGGARFGQVNFDDLKKNQKTMIEILKEMLKVQKEQLITQNKILEVLKNEYDPTPETITLADGTRCLANSSAKCFKMPLTPTAKRIPVMGEWVSEPTKDNAKEYLKWQAKYVQQITKSGKAFELAGIQWGKEASPLSSRGSTTSDNLGSDYSLDKKARIAKIETLKDDIMIYLFVGKNANLDLFSLTEYYEAFRLMKNVELTIVFFNESSKKALEREAKKITSIKLLFQRANSMIVSEKLFDKHSIYTTPTMGLYQYPKDKYDGLLIGKVSTYQIMSKIYTFLEYEDLIGYGDVMTYDSWEDHGSDQIKKHYRSYYDYSDIKIDDINEEYKQGAKNEK</sequence>
<evidence type="ECO:0000313" key="2">
    <source>
        <dbReference type="EMBL" id="CAA6808232.1"/>
    </source>
</evidence>
<organism evidence="2">
    <name type="scientific">uncultured Campylobacterales bacterium</name>
    <dbReference type="NCBI Taxonomy" id="352960"/>
    <lineage>
        <taxon>Bacteria</taxon>
        <taxon>Pseudomonadati</taxon>
        <taxon>Campylobacterota</taxon>
        <taxon>Epsilonproteobacteria</taxon>
        <taxon>Campylobacterales</taxon>
        <taxon>environmental samples</taxon>
    </lineage>
</organism>
<protein>
    <submittedName>
        <fullName evidence="2">Uncharacterized protein</fullName>
    </submittedName>
</protein>
<feature type="signal peptide" evidence="1">
    <location>
        <begin position="1"/>
        <end position="19"/>
    </location>
</feature>
<dbReference type="AlphaFoldDB" id="A0A6S6SPW2"/>
<name>A0A6S6SPW2_9BACT</name>
<dbReference type="EMBL" id="CACVAW010000031">
    <property type="protein sequence ID" value="CAA6808232.1"/>
    <property type="molecule type" value="Genomic_DNA"/>
</dbReference>
<reference evidence="2" key="1">
    <citation type="submission" date="2020-01" db="EMBL/GenBank/DDBJ databases">
        <authorList>
            <person name="Meier V. D."/>
            <person name="Meier V D."/>
        </authorList>
    </citation>
    <scope>NUCLEOTIDE SEQUENCE</scope>
    <source>
        <strain evidence="2">HLG_WM_MAG_12</strain>
    </source>
</reference>
<proteinExistence type="predicted"/>
<keyword evidence="1" id="KW-0732">Signal</keyword>
<feature type="chain" id="PRO_5027784818" evidence="1">
    <location>
        <begin position="20"/>
        <end position="362"/>
    </location>
</feature>